<accession>A0A1Z5JLH2</accession>
<dbReference type="AlphaFoldDB" id="A0A1Z5JLH2"/>
<evidence type="ECO:0000313" key="3">
    <source>
        <dbReference type="EMBL" id="GAX14829.1"/>
    </source>
</evidence>
<keyword evidence="4" id="KW-1185">Reference proteome</keyword>
<reference evidence="3 4" key="1">
    <citation type="journal article" date="2015" name="Plant Cell">
        <title>Oil accumulation by the oleaginous diatom Fistulifera solaris as revealed by the genome and transcriptome.</title>
        <authorList>
            <person name="Tanaka T."/>
            <person name="Maeda Y."/>
            <person name="Veluchamy A."/>
            <person name="Tanaka M."/>
            <person name="Abida H."/>
            <person name="Marechal E."/>
            <person name="Bowler C."/>
            <person name="Muto M."/>
            <person name="Sunaga Y."/>
            <person name="Tanaka M."/>
            <person name="Yoshino T."/>
            <person name="Taniguchi T."/>
            <person name="Fukuda Y."/>
            <person name="Nemoto M."/>
            <person name="Matsumoto M."/>
            <person name="Wong P.S."/>
            <person name="Aburatani S."/>
            <person name="Fujibuchi W."/>
        </authorList>
    </citation>
    <scope>NUCLEOTIDE SEQUENCE [LARGE SCALE GENOMIC DNA]</scope>
    <source>
        <strain evidence="3 4">JPCC DA0580</strain>
    </source>
</reference>
<feature type="transmembrane region" description="Helical" evidence="2">
    <location>
        <begin position="382"/>
        <end position="402"/>
    </location>
</feature>
<dbReference type="InterPro" id="IPR010640">
    <property type="entry name" value="Low_temperature_requirement_A"/>
</dbReference>
<feature type="transmembrane region" description="Helical" evidence="2">
    <location>
        <begin position="270"/>
        <end position="288"/>
    </location>
</feature>
<keyword evidence="2" id="KW-1133">Transmembrane helix</keyword>
<gene>
    <name evidence="3" type="ORF">FisN_29Lh035</name>
</gene>
<proteinExistence type="predicted"/>
<evidence type="ECO:0000256" key="1">
    <source>
        <dbReference type="SAM" id="MobiDB-lite"/>
    </source>
</evidence>
<dbReference type="OrthoDB" id="46634at2759"/>
<name>A0A1Z5JLH2_FISSO</name>
<feature type="transmembrane region" description="Helical" evidence="2">
    <location>
        <begin position="454"/>
        <end position="479"/>
    </location>
</feature>
<dbReference type="Proteomes" id="UP000198406">
    <property type="component" value="Unassembled WGS sequence"/>
</dbReference>
<feature type="transmembrane region" description="Helical" evidence="2">
    <location>
        <begin position="82"/>
        <end position="101"/>
    </location>
</feature>
<evidence type="ECO:0000256" key="2">
    <source>
        <dbReference type="SAM" id="Phobius"/>
    </source>
</evidence>
<keyword evidence="2" id="KW-0472">Membrane</keyword>
<dbReference type="PANTHER" id="PTHR36840:SF1">
    <property type="entry name" value="BLL5714 PROTEIN"/>
    <property type="match status" value="1"/>
</dbReference>
<feature type="transmembrane region" description="Helical" evidence="2">
    <location>
        <begin position="56"/>
        <end position="73"/>
    </location>
</feature>
<dbReference type="EMBL" id="BDSP01000084">
    <property type="protein sequence ID" value="GAX14829.1"/>
    <property type="molecule type" value="Genomic_DNA"/>
</dbReference>
<organism evidence="3 4">
    <name type="scientific">Fistulifera solaris</name>
    <name type="common">Oleaginous diatom</name>
    <dbReference type="NCBI Taxonomy" id="1519565"/>
    <lineage>
        <taxon>Eukaryota</taxon>
        <taxon>Sar</taxon>
        <taxon>Stramenopiles</taxon>
        <taxon>Ochrophyta</taxon>
        <taxon>Bacillariophyta</taxon>
        <taxon>Bacillariophyceae</taxon>
        <taxon>Bacillariophycidae</taxon>
        <taxon>Naviculales</taxon>
        <taxon>Naviculaceae</taxon>
        <taxon>Fistulifera</taxon>
    </lineage>
</organism>
<feature type="transmembrane region" description="Helical" evidence="2">
    <location>
        <begin position="142"/>
        <end position="165"/>
    </location>
</feature>
<feature type="region of interest" description="Disordered" evidence="1">
    <location>
        <begin position="186"/>
        <end position="205"/>
    </location>
</feature>
<comment type="caution">
    <text evidence="3">The sequence shown here is derived from an EMBL/GenBank/DDBJ whole genome shotgun (WGS) entry which is preliminary data.</text>
</comment>
<dbReference type="InParanoid" id="A0A1Z5JLH2"/>
<feature type="transmembrane region" description="Helical" evidence="2">
    <location>
        <begin position="522"/>
        <end position="543"/>
    </location>
</feature>
<protein>
    <submittedName>
        <fullName evidence="3">Uncharacterized protein</fullName>
    </submittedName>
</protein>
<sequence length="575" mass="66354">MNAPFVEPHPLRRLGSSFNIESSSFPLLLAFYQAPRQRHRWQEPQQHLTHKQWGDIFFDLFYVAAAYNLGIVLQQDPTTTEILYFLGYFLPLQSLWMLQLLRDGRFLFATGTFYESVLSTLRFVTVACAVLHIRPSPSSMDLFWFCVAIAMGLLWHGISCLEIMYCQRYCPQNQLKTNEKEVEQEIVEEEEEVDPKEEEDEIDPPLSHQRVVGLEPAAWDTAVTTLHIIGVPFGLVVAAVIYAGRQKFTNIRRRLESNEEEEEEEEEDPVVMYLLLASSLWIILYHAVRQFINDFIFQRDHKRSVVPINVEYAIHRYGEWIMLMLGETVLSLLIVDPVHHADYYITFFAGVLSIIMVEYLHFLSQPHDPDHHALRRNIYGAILHTTTMMFYSASLIVLGASYKMLLYELVYEHNDRHGEYHQNTRSVLGTVFFQRTLAGATSDALDTEDRQKRIAILFSGSMAIVWICLDILILAHHGWKDLWATWKVSSSPALVGMAQMGRWSILIWFLSLPQYVTEPKMLSLLGVIGLLGQIVIQMIIYSLCPKNPAHKEEEEINRVLEYANARLRVIKSNGA</sequence>
<keyword evidence="2" id="KW-0812">Transmembrane</keyword>
<feature type="transmembrane region" description="Helical" evidence="2">
    <location>
        <begin position="317"/>
        <end position="335"/>
    </location>
</feature>
<feature type="transmembrane region" description="Helical" evidence="2">
    <location>
        <begin position="113"/>
        <end position="133"/>
    </location>
</feature>
<evidence type="ECO:0000313" key="4">
    <source>
        <dbReference type="Proteomes" id="UP000198406"/>
    </source>
</evidence>
<feature type="transmembrane region" description="Helical" evidence="2">
    <location>
        <begin position="342"/>
        <end position="362"/>
    </location>
</feature>
<dbReference type="PANTHER" id="PTHR36840">
    <property type="entry name" value="BLL5714 PROTEIN"/>
    <property type="match status" value="1"/>
</dbReference>
<feature type="compositionally biased region" description="Acidic residues" evidence="1">
    <location>
        <begin position="186"/>
        <end position="203"/>
    </location>
</feature>
<feature type="transmembrane region" description="Helical" evidence="2">
    <location>
        <begin position="224"/>
        <end position="244"/>
    </location>
</feature>